<evidence type="ECO:0000256" key="3">
    <source>
        <dbReference type="ARBA" id="ARBA00022989"/>
    </source>
</evidence>
<dbReference type="EMBL" id="QNUK01000202">
    <property type="protein sequence ID" value="KAF5898378.1"/>
    <property type="molecule type" value="Genomic_DNA"/>
</dbReference>
<evidence type="ECO:0000256" key="4">
    <source>
        <dbReference type="ARBA" id="ARBA00023136"/>
    </source>
</evidence>
<comment type="caution">
    <text evidence="7">The sequence shown here is derived from an EMBL/GenBank/DDBJ whole genome shotgun (WGS) entry which is preliminary data.</text>
</comment>
<dbReference type="Proteomes" id="UP000727407">
    <property type="component" value="Unassembled WGS sequence"/>
</dbReference>
<dbReference type="InterPro" id="IPR046338">
    <property type="entry name" value="GAIN_dom_sf"/>
</dbReference>
<dbReference type="PROSITE" id="PS50221">
    <property type="entry name" value="GAIN_B"/>
    <property type="match status" value="1"/>
</dbReference>
<proteinExistence type="predicted"/>
<reference evidence="7" key="1">
    <citation type="submission" date="2020-07" db="EMBL/GenBank/DDBJ databases">
        <title>Clarias magur genome sequencing, assembly and annotation.</title>
        <authorList>
            <person name="Kushwaha B."/>
            <person name="Kumar R."/>
            <person name="Das P."/>
            <person name="Joshi C.G."/>
            <person name="Kumar D."/>
            <person name="Nagpure N.S."/>
            <person name="Pandey M."/>
            <person name="Agarwal S."/>
            <person name="Srivastava S."/>
            <person name="Singh M."/>
            <person name="Sahoo L."/>
            <person name="Jayasankar P."/>
            <person name="Meher P.K."/>
            <person name="Koringa P.G."/>
            <person name="Iquebal M.A."/>
            <person name="Das S.P."/>
            <person name="Bit A."/>
            <person name="Patnaik S."/>
            <person name="Patel N."/>
            <person name="Shah T.M."/>
            <person name="Hinsu A."/>
            <person name="Jena J.K."/>
        </authorList>
    </citation>
    <scope>NUCLEOTIDE SEQUENCE</scope>
    <source>
        <strain evidence="7">CIFAMagur01</strain>
        <tissue evidence="7">Testis</tissue>
    </source>
</reference>
<keyword evidence="3" id="KW-1133">Transmembrane helix</keyword>
<name>A0A8J4U2L6_CLAMG</name>
<keyword evidence="5" id="KW-1015">Disulfide bond</keyword>
<keyword evidence="8" id="KW-1185">Reference proteome</keyword>
<dbReference type="AlphaFoldDB" id="A0A8J4U2L6"/>
<accession>A0A8J4U2L6</accession>
<organism evidence="7 8">
    <name type="scientific">Clarias magur</name>
    <name type="common">Asian catfish</name>
    <name type="synonym">Macropteronotus magur</name>
    <dbReference type="NCBI Taxonomy" id="1594786"/>
    <lineage>
        <taxon>Eukaryota</taxon>
        <taxon>Metazoa</taxon>
        <taxon>Chordata</taxon>
        <taxon>Craniata</taxon>
        <taxon>Vertebrata</taxon>
        <taxon>Euteleostomi</taxon>
        <taxon>Actinopterygii</taxon>
        <taxon>Neopterygii</taxon>
        <taxon>Teleostei</taxon>
        <taxon>Ostariophysi</taxon>
        <taxon>Siluriformes</taxon>
        <taxon>Clariidae</taxon>
        <taxon>Clarias</taxon>
    </lineage>
</organism>
<protein>
    <submittedName>
        <fullName evidence="7">Adhesion G protein-coupled receptor E3-like</fullName>
    </submittedName>
</protein>
<dbReference type="OrthoDB" id="1100386at2759"/>
<evidence type="ECO:0000259" key="6">
    <source>
        <dbReference type="PROSITE" id="PS50221"/>
    </source>
</evidence>
<keyword evidence="7" id="KW-0675">Receptor</keyword>
<keyword evidence="2" id="KW-0812">Transmembrane</keyword>
<evidence type="ECO:0000313" key="8">
    <source>
        <dbReference type="Proteomes" id="UP000727407"/>
    </source>
</evidence>
<evidence type="ECO:0000256" key="1">
    <source>
        <dbReference type="ARBA" id="ARBA00004370"/>
    </source>
</evidence>
<dbReference type="InterPro" id="IPR057244">
    <property type="entry name" value="GAIN_B"/>
</dbReference>
<feature type="non-terminal residue" evidence="7">
    <location>
        <position position="112"/>
    </location>
</feature>
<sequence>MFEHSRTPLIYFSIEIQVFMVGQYVNLTKIPTLITKNATMDMDLIGISKNNYGSAAVVFMSYNNITGILDPSFVTFTATNKTVMSVVVSATLPETYNTTLTEPVNFTLKHIK</sequence>
<comment type="subcellular location">
    <subcellularLocation>
        <location evidence="1">Membrane</location>
    </subcellularLocation>
</comment>
<evidence type="ECO:0000256" key="5">
    <source>
        <dbReference type="ARBA" id="ARBA00023157"/>
    </source>
</evidence>
<evidence type="ECO:0000313" key="7">
    <source>
        <dbReference type="EMBL" id="KAF5898378.1"/>
    </source>
</evidence>
<dbReference type="Gene3D" id="2.60.220.50">
    <property type="match status" value="1"/>
</dbReference>
<evidence type="ECO:0000256" key="2">
    <source>
        <dbReference type="ARBA" id="ARBA00022692"/>
    </source>
</evidence>
<dbReference type="GO" id="GO:0016020">
    <property type="term" value="C:membrane"/>
    <property type="evidence" value="ECO:0007669"/>
    <property type="project" value="UniProtKB-SubCell"/>
</dbReference>
<gene>
    <name evidence="7" type="ORF">DAT39_011912</name>
</gene>
<keyword evidence="4" id="KW-0472">Membrane</keyword>
<feature type="domain" description="GAIN-B" evidence="6">
    <location>
        <begin position="17"/>
        <end position="112"/>
    </location>
</feature>